<accession>A0A367JED6</accession>
<protein>
    <submittedName>
        <fullName evidence="1">Uncharacterized protein</fullName>
    </submittedName>
</protein>
<organism evidence="1 2">
    <name type="scientific">Rhizopus stolonifer</name>
    <name type="common">Rhizopus nigricans</name>
    <dbReference type="NCBI Taxonomy" id="4846"/>
    <lineage>
        <taxon>Eukaryota</taxon>
        <taxon>Fungi</taxon>
        <taxon>Fungi incertae sedis</taxon>
        <taxon>Mucoromycota</taxon>
        <taxon>Mucoromycotina</taxon>
        <taxon>Mucoromycetes</taxon>
        <taxon>Mucorales</taxon>
        <taxon>Mucorineae</taxon>
        <taxon>Rhizopodaceae</taxon>
        <taxon>Rhizopus</taxon>
    </lineage>
</organism>
<keyword evidence="2" id="KW-1185">Reference proteome</keyword>
<comment type="caution">
    <text evidence="1">The sequence shown here is derived from an EMBL/GenBank/DDBJ whole genome shotgun (WGS) entry which is preliminary data.</text>
</comment>
<name>A0A367JED6_RHIST</name>
<gene>
    <name evidence="1" type="ORF">CU098_005803</name>
</gene>
<sequence>MGSICNYLDSPGDLETMALRNEFADLGDQIHYVANQFDQLKDLFLCCLGRLDIQSPDYQIRLRQQQSIPTPRRYEETSHLTDEKPVYLQRCPAQSFCKSKTQPYAVRSLAGMINDVGLLPQARLSKVNQVYKFCRRPGKRQRFNGIDSVKFQEDNDCHLLL</sequence>
<reference evidence="1 2" key="1">
    <citation type="journal article" date="2018" name="G3 (Bethesda)">
        <title>Phylogenetic and Phylogenomic Definition of Rhizopus Species.</title>
        <authorList>
            <person name="Gryganskyi A.P."/>
            <person name="Golan J."/>
            <person name="Dolatabadi S."/>
            <person name="Mondo S."/>
            <person name="Robb S."/>
            <person name="Idnurm A."/>
            <person name="Muszewska A."/>
            <person name="Steczkiewicz K."/>
            <person name="Masonjones S."/>
            <person name="Liao H.L."/>
            <person name="Gajdeczka M.T."/>
            <person name="Anike F."/>
            <person name="Vuek A."/>
            <person name="Anishchenko I.M."/>
            <person name="Voigt K."/>
            <person name="de Hoog G.S."/>
            <person name="Smith M.E."/>
            <person name="Heitman J."/>
            <person name="Vilgalys R."/>
            <person name="Stajich J.E."/>
        </authorList>
    </citation>
    <scope>NUCLEOTIDE SEQUENCE [LARGE SCALE GENOMIC DNA]</scope>
    <source>
        <strain evidence="1 2">LSU 92-RS-03</strain>
    </source>
</reference>
<evidence type="ECO:0000313" key="1">
    <source>
        <dbReference type="EMBL" id="RCH88322.1"/>
    </source>
</evidence>
<dbReference type="EMBL" id="PJQM01003543">
    <property type="protein sequence ID" value="RCH88322.1"/>
    <property type="molecule type" value="Genomic_DNA"/>
</dbReference>
<proteinExistence type="predicted"/>
<dbReference type="AlphaFoldDB" id="A0A367JED6"/>
<evidence type="ECO:0000313" key="2">
    <source>
        <dbReference type="Proteomes" id="UP000253551"/>
    </source>
</evidence>
<dbReference type="Proteomes" id="UP000253551">
    <property type="component" value="Unassembled WGS sequence"/>
</dbReference>